<protein>
    <submittedName>
        <fullName evidence="1">Uncharacterized protein</fullName>
    </submittedName>
</protein>
<comment type="caution">
    <text evidence="1">The sequence shown here is derived from an EMBL/GenBank/DDBJ whole genome shotgun (WGS) entry which is preliminary data.</text>
</comment>
<keyword evidence="2" id="KW-1185">Reference proteome</keyword>
<reference evidence="1 2" key="1">
    <citation type="journal article" date="2019" name="Int. J. Syst. Evol. Microbiol.">
        <title>The Global Catalogue of Microorganisms (GCM) 10K type strain sequencing project: providing services to taxonomists for standard genome sequencing and annotation.</title>
        <authorList>
            <consortium name="The Broad Institute Genomics Platform"/>
            <consortium name="The Broad Institute Genome Sequencing Center for Infectious Disease"/>
            <person name="Wu L."/>
            <person name="Ma J."/>
        </authorList>
    </citation>
    <scope>NUCLEOTIDE SEQUENCE [LARGE SCALE GENOMIC DNA]</scope>
    <source>
        <strain evidence="1 2">JCM 14330</strain>
    </source>
</reference>
<organism evidence="1 2">
    <name type="scientific">Pigmentiphaga daeguensis</name>
    <dbReference type="NCBI Taxonomy" id="414049"/>
    <lineage>
        <taxon>Bacteria</taxon>
        <taxon>Pseudomonadati</taxon>
        <taxon>Pseudomonadota</taxon>
        <taxon>Betaproteobacteria</taxon>
        <taxon>Burkholderiales</taxon>
        <taxon>Alcaligenaceae</taxon>
        <taxon>Pigmentiphaga</taxon>
    </lineage>
</organism>
<sequence>MPRRPKNAPRAPEPELSIVQLHLDAVDIPPRLTFLNNIRQLPAFQGSAMLNNIIADYRHALAAARGHDL</sequence>
<gene>
    <name evidence="1" type="ORF">GCM10009097_05200</name>
</gene>
<evidence type="ECO:0000313" key="1">
    <source>
        <dbReference type="EMBL" id="GAA0492473.1"/>
    </source>
</evidence>
<proteinExistence type="predicted"/>
<dbReference type="Proteomes" id="UP001501706">
    <property type="component" value="Unassembled WGS sequence"/>
</dbReference>
<dbReference type="EMBL" id="BAAAEN010000002">
    <property type="protein sequence ID" value="GAA0492473.1"/>
    <property type="molecule type" value="Genomic_DNA"/>
</dbReference>
<accession>A0ABN1B8R8</accession>
<evidence type="ECO:0000313" key="2">
    <source>
        <dbReference type="Proteomes" id="UP001501706"/>
    </source>
</evidence>
<name>A0ABN1B8R8_9BURK</name>
<dbReference type="RefSeq" id="WP_343927085.1">
    <property type="nucleotide sequence ID" value="NZ_BAAAEN010000002.1"/>
</dbReference>